<dbReference type="SMART" id="SM00582">
    <property type="entry name" value="RPR"/>
    <property type="match status" value="1"/>
</dbReference>
<dbReference type="Pfam" id="PF04818">
    <property type="entry name" value="CID"/>
    <property type="match status" value="1"/>
</dbReference>
<dbReference type="InterPro" id="IPR047415">
    <property type="entry name" value="Pcf11_CID"/>
</dbReference>
<feature type="compositionally biased region" description="Polar residues" evidence="1">
    <location>
        <begin position="306"/>
        <end position="329"/>
    </location>
</feature>
<dbReference type="FunFam" id="1.25.40.90:FF:000016">
    <property type="entry name" value="mRNA cleavage factor complex component Pcf11"/>
    <property type="match status" value="1"/>
</dbReference>
<dbReference type="InterPro" id="IPR054127">
    <property type="entry name" value="Pcf11_C"/>
</dbReference>
<dbReference type="AlphaFoldDB" id="A0A5C3LBN3"/>
<name>A0A5C3LBN3_COPMA</name>
<sequence>MYAANMYGQPPFGGHGPAFHPPPVNNYYASSSQYQQYMPPPPPVHQPPTLFHVDPNEFRKHYVANLAELTFNSRTIIQELSLLAQNYSRYADIVVSSVESHIRRVPPPFKLPAFYLLDAISKNVYDPYARRFASVVTQLFLDTYSQVDAQTRTKMDEMLLTWRTGSPARTELFGSVTQLAIERGVHAQTIRTRQTPIDHGQQISKRQVLDELQVAINQKDLEVRSNLYDEDAKRKLGVLHQLQTLIQGPGVSPEDLRQILGQLRDLVKGSAPPPPPRAPSTNVHGAWQQPVQYPPAQPPHYLRQTGYPSSSFTTPQPHSQPIASTSTSEAAVPDAENIARILDSLKNAGVLPAPDQAQAPEPLSAPKPVSDVDTSKITAREYKSDLLGQVSRLTSADILRTKPSLANFVYNRLPSQCKQCGLRFADTAYGKKKMEQHLDMHFKQNRQGSQNIGRGHCRTWFVGVEDWIRTGSNEDKGKARANPSLVTSANAPVKSEKELRSQFVVVPAGDEAKNVSCPICKESMKTEFLEDDEEWVWRNAVVKDDKIYHATCHAEALSSTSGIAARLRNDILASSRGATPDAFTLTPPRKSESPSPDPAQQGIKRKVESTDDGTGTPPTKKQALSPLVDS</sequence>
<evidence type="ECO:0000313" key="4">
    <source>
        <dbReference type="Proteomes" id="UP000307440"/>
    </source>
</evidence>
<protein>
    <recommendedName>
        <fullName evidence="2">CID domain-containing protein</fullName>
    </recommendedName>
</protein>
<feature type="domain" description="CID" evidence="2">
    <location>
        <begin position="54"/>
        <end position="189"/>
    </location>
</feature>
<dbReference type="GO" id="GO:0005849">
    <property type="term" value="C:mRNA cleavage factor complex"/>
    <property type="evidence" value="ECO:0007669"/>
    <property type="project" value="TreeGrafter"/>
</dbReference>
<accession>A0A5C3LBN3</accession>
<dbReference type="CDD" id="cd16982">
    <property type="entry name" value="CID_Pcf11"/>
    <property type="match status" value="1"/>
</dbReference>
<dbReference type="PANTHER" id="PTHR15921">
    <property type="entry name" value="PRE-MRNA CLEAVAGE COMPLEX II"/>
    <property type="match status" value="1"/>
</dbReference>
<dbReference type="Gene3D" id="1.25.40.90">
    <property type="match status" value="1"/>
</dbReference>
<dbReference type="GO" id="GO:0006369">
    <property type="term" value="P:termination of RNA polymerase II transcription"/>
    <property type="evidence" value="ECO:0007669"/>
    <property type="project" value="InterPro"/>
</dbReference>
<dbReference type="Proteomes" id="UP000307440">
    <property type="component" value="Unassembled WGS sequence"/>
</dbReference>
<proteinExistence type="predicted"/>
<evidence type="ECO:0000256" key="1">
    <source>
        <dbReference type="SAM" id="MobiDB-lite"/>
    </source>
</evidence>
<evidence type="ECO:0000313" key="3">
    <source>
        <dbReference type="EMBL" id="TFK29396.1"/>
    </source>
</evidence>
<keyword evidence="4" id="KW-1185">Reference proteome</keyword>
<dbReference type="InterPro" id="IPR008942">
    <property type="entry name" value="ENTH_VHS"/>
</dbReference>
<dbReference type="InterPro" id="IPR045154">
    <property type="entry name" value="PCF11-like"/>
</dbReference>
<dbReference type="STRING" id="230819.A0A5C3LBN3"/>
<dbReference type="PANTHER" id="PTHR15921:SF3">
    <property type="entry name" value="PRE-MRNA CLEAVAGE COMPLEX 2 PROTEIN PCF11"/>
    <property type="match status" value="1"/>
</dbReference>
<evidence type="ECO:0000259" key="2">
    <source>
        <dbReference type="PROSITE" id="PS51391"/>
    </source>
</evidence>
<feature type="region of interest" description="Disordered" evidence="1">
    <location>
        <begin position="351"/>
        <end position="374"/>
    </location>
</feature>
<dbReference type="GO" id="GO:0031124">
    <property type="term" value="P:mRNA 3'-end processing"/>
    <property type="evidence" value="ECO:0007669"/>
    <property type="project" value="InterPro"/>
</dbReference>
<dbReference type="PROSITE" id="PS51391">
    <property type="entry name" value="CID"/>
    <property type="match status" value="1"/>
</dbReference>
<organism evidence="3 4">
    <name type="scientific">Coprinopsis marcescibilis</name>
    <name type="common">Agaric fungus</name>
    <name type="synonym">Psathyrella marcescibilis</name>
    <dbReference type="NCBI Taxonomy" id="230819"/>
    <lineage>
        <taxon>Eukaryota</taxon>
        <taxon>Fungi</taxon>
        <taxon>Dikarya</taxon>
        <taxon>Basidiomycota</taxon>
        <taxon>Agaricomycotina</taxon>
        <taxon>Agaricomycetes</taxon>
        <taxon>Agaricomycetidae</taxon>
        <taxon>Agaricales</taxon>
        <taxon>Agaricineae</taxon>
        <taxon>Psathyrellaceae</taxon>
        <taxon>Coprinopsis</taxon>
    </lineage>
</organism>
<dbReference type="EMBL" id="ML210150">
    <property type="protein sequence ID" value="TFK29396.1"/>
    <property type="molecule type" value="Genomic_DNA"/>
</dbReference>
<dbReference type="SUPFAM" id="SSF48464">
    <property type="entry name" value="ENTH/VHS domain"/>
    <property type="match status" value="1"/>
</dbReference>
<dbReference type="GO" id="GO:0003729">
    <property type="term" value="F:mRNA binding"/>
    <property type="evidence" value="ECO:0007669"/>
    <property type="project" value="InterPro"/>
</dbReference>
<feature type="region of interest" description="Disordered" evidence="1">
    <location>
        <begin position="266"/>
        <end position="331"/>
    </location>
</feature>
<dbReference type="Pfam" id="PF21936">
    <property type="entry name" value="Pcf11_C"/>
    <property type="match status" value="1"/>
</dbReference>
<dbReference type="GO" id="GO:0000993">
    <property type="term" value="F:RNA polymerase II complex binding"/>
    <property type="evidence" value="ECO:0007669"/>
    <property type="project" value="InterPro"/>
</dbReference>
<dbReference type="GO" id="GO:0005737">
    <property type="term" value="C:cytoplasm"/>
    <property type="evidence" value="ECO:0007669"/>
    <property type="project" value="TreeGrafter"/>
</dbReference>
<dbReference type="InterPro" id="IPR006569">
    <property type="entry name" value="CID_dom"/>
</dbReference>
<dbReference type="OrthoDB" id="2129491at2759"/>
<feature type="region of interest" description="Disordered" evidence="1">
    <location>
        <begin position="578"/>
        <end position="630"/>
    </location>
</feature>
<reference evidence="3 4" key="1">
    <citation type="journal article" date="2019" name="Nat. Ecol. Evol.">
        <title>Megaphylogeny resolves global patterns of mushroom evolution.</title>
        <authorList>
            <person name="Varga T."/>
            <person name="Krizsan K."/>
            <person name="Foldi C."/>
            <person name="Dima B."/>
            <person name="Sanchez-Garcia M."/>
            <person name="Sanchez-Ramirez S."/>
            <person name="Szollosi G.J."/>
            <person name="Szarkandi J.G."/>
            <person name="Papp V."/>
            <person name="Albert L."/>
            <person name="Andreopoulos W."/>
            <person name="Angelini C."/>
            <person name="Antonin V."/>
            <person name="Barry K.W."/>
            <person name="Bougher N.L."/>
            <person name="Buchanan P."/>
            <person name="Buyck B."/>
            <person name="Bense V."/>
            <person name="Catcheside P."/>
            <person name="Chovatia M."/>
            <person name="Cooper J."/>
            <person name="Damon W."/>
            <person name="Desjardin D."/>
            <person name="Finy P."/>
            <person name="Geml J."/>
            <person name="Haridas S."/>
            <person name="Hughes K."/>
            <person name="Justo A."/>
            <person name="Karasinski D."/>
            <person name="Kautmanova I."/>
            <person name="Kiss B."/>
            <person name="Kocsube S."/>
            <person name="Kotiranta H."/>
            <person name="LaButti K.M."/>
            <person name="Lechner B.E."/>
            <person name="Liimatainen K."/>
            <person name="Lipzen A."/>
            <person name="Lukacs Z."/>
            <person name="Mihaltcheva S."/>
            <person name="Morgado L.N."/>
            <person name="Niskanen T."/>
            <person name="Noordeloos M.E."/>
            <person name="Ohm R.A."/>
            <person name="Ortiz-Santana B."/>
            <person name="Ovrebo C."/>
            <person name="Racz N."/>
            <person name="Riley R."/>
            <person name="Savchenko A."/>
            <person name="Shiryaev A."/>
            <person name="Soop K."/>
            <person name="Spirin V."/>
            <person name="Szebenyi C."/>
            <person name="Tomsovsky M."/>
            <person name="Tulloss R.E."/>
            <person name="Uehling J."/>
            <person name="Grigoriev I.V."/>
            <person name="Vagvolgyi C."/>
            <person name="Papp T."/>
            <person name="Martin F.M."/>
            <person name="Miettinen O."/>
            <person name="Hibbett D.S."/>
            <person name="Nagy L.G."/>
        </authorList>
    </citation>
    <scope>NUCLEOTIDE SEQUENCE [LARGE SCALE GENOMIC DNA]</scope>
    <source>
        <strain evidence="3 4">CBS 121175</strain>
    </source>
</reference>
<gene>
    <name evidence="3" type="ORF">FA15DRAFT_664345</name>
</gene>